<dbReference type="InterPro" id="IPR009003">
    <property type="entry name" value="Peptidase_S1_PA"/>
</dbReference>
<evidence type="ECO:0000256" key="4">
    <source>
        <dbReference type="ARBA" id="ARBA00022825"/>
    </source>
</evidence>
<evidence type="ECO:0000256" key="3">
    <source>
        <dbReference type="ARBA" id="ARBA00022801"/>
    </source>
</evidence>
<keyword evidence="4" id="KW-0720">Serine protease</keyword>
<dbReference type="EMBL" id="FNYH01000008">
    <property type="protein sequence ID" value="SEI72468.1"/>
    <property type="molecule type" value="Genomic_DNA"/>
</dbReference>
<evidence type="ECO:0000313" key="7">
    <source>
        <dbReference type="Proteomes" id="UP000242999"/>
    </source>
</evidence>
<dbReference type="OrthoDB" id="9758917at2"/>
<dbReference type="SUPFAM" id="SSF50494">
    <property type="entry name" value="Trypsin-like serine proteases"/>
    <property type="match status" value="1"/>
</dbReference>
<keyword evidence="2 6" id="KW-0645">Protease</keyword>
<organism evidence="6 7">
    <name type="scientific">Allopseudospirillum japonicum</name>
    <dbReference type="NCBI Taxonomy" id="64971"/>
    <lineage>
        <taxon>Bacteria</taxon>
        <taxon>Pseudomonadati</taxon>
        <taxon>Pseudomonadota</taxon>
        <taxon>Gammaproteobacteria</taxon>
        <taxon>Oceanospirillales</taxon>
        <taxon>Oceanospirillaceae</taxon>
        <taxon>Allopseudospirillum</taxon>
    </lineage>
</organism>
<keyword evidence="3" id="KW-0378">Hydrolase</keyword>
<dbReference type="PRINTS" id="PR00834">
    <property type="entry name" value="PROTEASES2C"/>
</dbReference>
<dbReference type="SMART" id="SM00228">
    <property type="entry name" value="PDZ"/>
    <property type="match status" value="1"/>
</dbReference>
<dbReference type="Gene3D" id="2.30.42.10">
    <property type="match status" value="1"/>
</dbReference>
<proteinExistence type="inferred from homology"/>
<protein>
    <submittedName>
        <fullName evidence="6">Serine protease DegS</fullName>
    </submittedName>
</protein>
<gene>
    <name evidence="6" type="ORF">SAMN05421831_108121</name>
</gene>
<name>A0A1H6SX02_9GAMM</name>
<dbReference type="PROSITE" id="PS50106">
    <property type="entry name" value="PDZ"/>
    <property type="match status" value="1"/>
</dbReference>
<dbReference type="InterPro" id="IPR036034">
    <property type="entry name" value="PDZ_sf"/>
</dbReference>
<evidence type="ECO:0000256" key="1">
    <source>
        <dbReference type="ARBA" id="ARBA00010541"/>
    </source>
</evidence>
<keyword evidence="7" id="KW-1185">Reference proteome</keyword>
<dbReference type="STRING" id="64971.SAMN05421831_108121"/>
<evidence type="ECO:0000259" key="5">
    <source>
        <dbReference type="PROSITE" id="PS50106"/>
    </source>
</evidence>
<dbReference type="InterPro" id="IPR051201">
    <property type="entry name" value="Chloro_Bact_Ser_Proteases"/>
</dbReference>
<dbReference type="GO" id="GO:0006508">
    <property type="term" value="P:proteolysis"/>
    <property type="evidence" value="ECO:0007669"/>
    <property type="project" value="UniProtKB-KW"/>
</dbReference>
<evidence type="ECO:0000256" key="2">
    <source>
        <dbReference type="ARBA" id="ARBA00022670"/>
    </source>
</evidence>
<dbReference type="GO" id="GO:0004252">
    <property type="term" value="F:serine-type endopeptidase activity"/>
    <property type="evidence" value="ECO:0007669"/>
    <property type="project" value="InterPro"/>
</dbReference>
<dbReference type="RefSeq" id="WP_093310341.1">
    <property type="nucleotide sequence ID" value="NZ_FNYH01000008.1"/>
</dbReference>
<dbReference type="FunFam" id="2.40.10.10:FF:000001">
    <property type="entry name" value="Periplasmic serine protease DegS"/>
    <property type="match status" value="1"/>
</dbReference>
<evidence type="ECO:0000313" key="6">
    <source>
        <dbReference type="EMBL" id="SEI72468.1"/>
    </source>
</evidence>
<dbReference type="PANTHER" id="PTHR43343">
    <property type="entry name" value="PEPTIDASE S12"/>
    <property type="match status" value="1"/>
</dbReference>
<dbReference type="Gene3D" id="2.40.10.120">
    <property type="match status" value="1"/>
</dbReference>
<dbReference type="PANTHER" id="PTHR43343:SF3">
    <property type="entry name" value="PROTEASE DO-LIKE 8, CHLOROPLASTIC"/>
    <property type="match status" value="1"/>
</dbReference>
<feature type="domain" description="PDZ" evidence="5">
    <location>
        <begin position="278"/>
        <end position="370"/>
    </location>
</feature>
<dbReference type="SUPFAM" id="SSF50156">
    <property type="entry name" value="PDZ domain-like"/>
    <property type="match status" value="1"/>
</dbReference>
<sequence length="396" mass="42801">MKNILPPSTSVSIVLGVVIALGVLWGLPPKPASTQSAAFQEVAVPVQTRLQGMETGPVSYAQAVQEAAPAVVNIYTTKIIEEQVHPILNDPFFRQWFGYHSEPRRQQRLQSSLGSGVIVSHEGYILTNHHVIQDADEIRVALRDGRETFAHIVGVDPDTDLAVLKVDLQRLPVIRISASDQIQVGDVVLAIGNPFGVGQTVTQGIISATGRNSLGINTFEDFIQTDAAINPGNSGGALINAYGELVGINTAIFSRSGGSQGIGFAVPSNLARRTMSDIIRYGYVVRGWLGIEVQDMNAHLWRLFKIPPQEGGILVTAIVPEGPAHQAGLLPGDILLQLNGQNIENARELMNLIAGTAPTTQVKLKVLRNQAYYQAQAQIAERPHSPQEVQLHPEKQ</sequence>
<reference evidence="7" key="1">
    <citation type="submission" date="2016-10" db="EMBL/GenBank/DDBJ databases">
        <authorList>
            <person name="Varghese N."/>
            <person name="Submissions S."/>
        </authorList>
    </citation>
    <scope>NUCLEOTIDE SEQUENCE [LARGE SCALE GENOMIC DNA]</scope>
    <source>
        <strain evidence="7">DSM 7165</strain>
    </source>
</reference>
<dbReference type="Pfam" id="PF13180">
    <property type="entry name" value="PDZ_2"/>
    <property type="match status" value="1"/>
</dbReference>
<dbReference type="AlphaFoldDB" id="A0A1H6SX02"/>
<dbReference type="InterPro" id="IPR001478">
    <property type="entry name" value="PDZ"/>
</dbReference>
<dbReference type="InterPro" id="IPR001940">
    <property type="entry name" value="Peptidase_S1C"/>
</dbReference>
<dbReference type="Pfam" id="PF13365">
    <property type="entry name" value="Trypsin_2"/>
    <property type="match status" value="1"/>
</dbReference>
<dbReference type="Proteomes" id="UP000242999">
    <property type="component" value="Unassembled WGS sequence"/>
</dbReference>
<accession>A0A1H6SX02</accession>
<comment type="similarity">
    <text evidence="1">Belongs to the peptidase S1C family.</text>
</comment>